<feature type="region of interest" description="Disordered" evidence="3">
    <location>
        <begin position="1"/>
        <end position="32"/>
    </location>
</feature>
<feature type="region of interest" description="Disordered" evidence="3">
    <location>
        <begin position="135"/>
        <end position="171"/>
    </location>
</feature>
<organism evidence="5 6">
    <name type="scientific">Moesziomyces aphidis</name>
    <name type="common">Pseudozyma aphidis</name>
    <dbReference type="NCBI Taxonomy" id="84754"/>
    <lineage>
        <taxon>Eukaryota</taxon>
        <taxon>Fungi</taxon>
        <taxon>Dikarya</taxon>
        <taxon>Basidiomycota</taxon>
        <taxon>Ustilaginomycotina</taxon>
        <taxon>Ustilaginomycetes</taxon>
        <taxon>Ustilaginales</taxon>
        <taxon>Ustilaginaceae</taxon>
        <taxon>Moesziomyces</taxon>
    </lineage>
</organism>
<feature type="compositionally biased region" description="Polar residues" evidence="3">
    <location>
        <begin position="157"/>
        <end position="166"/>
    </location>
</feature>
<dbReference type="Gene3D" id="1.20.1270.60">
    <property type="entry name" value="Arfaptin homology (AH) domain/BAR domain"/>
    <property type="match status" value="1"/>
</dbReference>
<dbReference type="PANTHER" id="PTHR23065:SF54">
    <property type="entry name" value="SUPPRESSOR OF YEAST PROFILIN DELETION"/>
    <property type="match status" value="1"/>
</dbReference>
<protein>
    <recommendedName>
        <fullName evidence="4">MHD domain-containing protein</fullName>
    </recommendedName>
</protein>
<evidence type="ECO:0000313" key="6">
    <source>
        <dbReference type="Proteomes" id="UP000019462"/>
    </source>
</evidence>
<evidence type="ECO:0000256" key="1">
    <source>
        <dbReference type="ARBA" id="ARBA00022583"/>
    </source>
</evidence>
<dbReference type="EMBL" id="AWNI01000022">
    <property type="protein sequence ID" value="ETS60867.1"/>
    <property type="molecule type" value="Genomic_DNA"/>
</dbReference>
<feature type="region of interest" description="Disordered" evidence="3">
    <location>
        <begin position="735"/>
        <end position="812"/>
    </location>
</feature>
<evidence type="ECO:0000313" key="5">
    <source>
        <dbReference type="EMBL" id="ETS60867.1"/>
    </source>
</evidence>
<name>W3VJ87_MOEAP</name>
<dbReference type="SUPFAM" id="SSF103657">
    <property type="entry name" value="BAR/IMD domain-like"/>
    <property type="match status" value="1"/>
</dbReference>
<feature type="domain" description="MHD" evidence="4">
    <location>
        <begin position="838"/>
        <end position="1102"/>
    </location>
</feature>
<evidence type="ECO:0000259" key="4">
    <source>
        <dbReference type="PROSITE" id="PS51072"/>
    </source>
</evidence>
<dbReference type="Pfam" id="PF10291">
    <property type="entry name" value="muHD"/>
    <property type="match status" value="1"/>
</dbReference>
<reference evidence="5 6" key="1">
    <citation type="journal article" date="2014" name="Genome Announc.">
        <title>Genome sequence of the basidiomycetous fungus Pseudozyma aphidis DSM70725, an efficient producer of biosurfactant mannosylerythritol lipids.</title>
        <authorList>
            <person name="Lorenz S."/>
            <person name="Guenther M."/>
            <person name="Grumaz C."/>
            <person name="Rupp S."/>
            <person name="Zibek S."/>
            <person name="Sohn K."/>
        </authorList>
    </citation>
    <scope>NUCLEOTIDE SEQUENCE [LARGE SCALE GENOMIC DNA]</scope>
    <source>
        <strain evidence="6">ATCC 32657 / CBS 517.83 / DSM 70725 / JCM 10318 / NBRC 10182 / NRRL Y-7954 / St-0401</strain>
    </source>
</reference>
<dbReference type="FunFam" id="1.20.1270.60:FF:000123">
    <property type="entry name" value="Related to SYP1/YCR030C"/>
    <property type="match status" value="1"/>
</dbReference>
<sequence length="1102" mass="116333">MKRGQKRAQFKGSQEDSSLPPHSPTASSLPPNCQQLRQMLITAKRRVESPRHSAQSVRVHVRPALALPILEASAGAHRRQQIDGVTLLAPRPRIAAAQTRWRAIRISRLAIGSCTLVSAHVNQIRASISPLTSSKETRLLSPAHPSRPQSHPSQPSDLTVPNSAGPASSGRPPLHILATSSIVFRMAESNPGAAFAPNAYANAFVGAKPRDAANLVQQRLRKAKLFNEELADYFAARRELEETYLKQLQKISKRSFLSDPSSIPPGFAPVYERLVQELAEVASAHGELEKRIADDCEAPIRNASSKGEWSRIKDHDDSLANTLRELNSLESQLQKDQKKLETASSKKASQANAKLSETERSIAQTMELWETEAPFAFEAYQRIDAQRLELLKETVAKFETAQSDAAQRIMSTSEKTMQQCLSFDTQADMQDFILKNGVLGADGTARNGRRPSARPPTTSSITPGLNRQNSVAGRSISSRTGADSSMRAPAGRTNGAGMGEFGASSASIHSADRTVGSTNDASTPSKGAGSTLKNAFSRFGRGRANKDSANTQTMYGGLPDEPAGDSSLSSMTRSNTVRQNSATAGAGSSSRNPTLLTPGDESIDSIGPGSGTGLMAPLTPSTAPVRKNSVLASSAAAATPAPSAAPVTTGAPPMVDSEGYSIPPPDRKPWETPAALGAAGGGAASGASLLDDAEGDAARDTFDTSLNNRVSTMNISSQPIAEDASRDKAALERMKSTLLTSGPPSRRGTTRRDRRDVRNTTYNPAFAGVGAAGDDSRLSQFGALTASPNSSVPGSPSPFGAQSAFTGVAGTGRHRTQSIASVASSTANANPFEASASTSPIRASLTERVNAIFVGRDVSKVMVVGELSVAVGASLGAAEPVHLRIEAFEQLEKAAPNPAFLKPVPGGSTPGEYLLDVKAVLEQGGGVGLPGSGAQAVVLKYQLHISDSRRNDFVPLQLHAQWRCEAHQTSFLMTYAPNAACRLTDGDTSANTPAVLEDLQLAVNISPSSVTNIMSKPTATFVGDTSSLFWKITDALSLADTEPRKVLARCQISGSPTVPQPVHLRWKIKGRSIAPIAIAVRGDHTVGELIRTCTAGKFFASP</sequence>
<dbReference type="GO" id="GO:0005886">
    <property type="term" value="C:plasma membrane"/>
    <property type="evidence" value="ECO:0007669"/>
    <property type="project" value="TreeGrafter"/>
</dbReference>
<feature type="compositionally biased region" description="Low complexity" evidence="3">
    <location>
        <begin position="787"/>
        <end position="798"/>
    </location>
</feature>
<dbReference type="InterPro" id="IPR001060">
    <property type="entry name" value="FCH_dom"/>
</dbReference>
<dbReference type="CDD" id="cd07650">
    <property type="entry name" value="F-BAR_Syp1p_like"/>
    <property type="match status" value="1"/>
</dbReference>
<dbReference type="InterPro" id="IPR027267">
    <property type="entry name" value="AH/BAR_dom_sf"/>
</dbReference>
<dbReference type="HOGENOM" id="CLU_011037_0_0_1"/>
<dbReference type="SMART" id="SM00055">
    <property type="entry name" value="FCH"/>
    <property type="match status" value="1"/>
</dbReference>
<feature type="compositionally biased region" description="Polar residues" evidence="3">
    <location>
        <begin position="566"/>
        <end position="595"/>
    </location>
</feature>
<comment type="caution">
    <text evidence="5">The sequence shown here is derived from an EMBL/GenBank/DDBJ whole genome shotgun (WGS) entry which is preliminary data.</text>
</comment>
<dbReference type="GO" id="GO:0006897">
    <property type="term" value="P:endocytosis"/>
    <property type="evidence" value="ECO:0007669"/>
    <property type="project" value="UniProtKB-KW"/>
</dbReference>
<dbReference type="GO" id="GO:0032153">
    <property type="term" value="C:cell division site"/>
    <property type="evidence" value="ECO:0007669"/>
    <property type="project" value="TreeGrafter"/>
</dbReference>
<dbReference type="InterPro" id="IPR028565">
    <property type="entry name" value="MHD"/>
</dbReference>
<proteinExistence type="predicted"/>
<gene>
    <name evidence="5" type="ORF">PaG_04784</name>
</gene>
<keyword evidence="6" id="KW-1185">Reference proteome</keyword>
<dbReference type="GO" id="GO:0032185">
    <property type="term" value="P:septin cytoskeleton organization"/>
    <property type="evidence" value="ECO:0007669"/>
    <property type="project" value="TreeGrafter"/>
</dbReference>
<dbReference type="AlphaFoldDB" id="W3VJ87"/>
<accession>W3VJ87</accession>
<feature type="compositionally biased region" description="Polar residues" evidence="3">
    <location>
        <begin position="515"/>
        <end position="525"/>
    </location>
</feature>
<evidence type="ECO:0000256" key="2">
    <source>
        <dbReference type="SAM" id="Coils"/>
    </source>
</evidence>
<keyword evidence="2" id="KW-0175">Coiled coil</keyword>
<keyword evidence="1" id="KW-0254">Endocytosis</keyword>
<dbReference type="Proteomes" id="UP000019462">
    <property type="component" value="Unassembled WGS sequence"/>
</dbReference>
<evidence type="ECO:0000256" key="3">
    <source>
        <dbReference type="SAM" id="MobiDB-lite"/>
    </source>
</evidence>
<dbReference type="PANTHER" id="PTHR23065">
    <property type="entry name" value="PROLINE-SERINE-THREONINE PHOSPHATASE INTERACTING PROTEIN 1"/>
    <property type="match status" value="1"/>
</dbReference>
<dbReference type="OrthoDB" id="1875751at2759"/>
<dbReference type="Pfam" id="PF00611">
    <property type="entry name" value="FCH"/>
    <property type="match status" value="1"/>
</dbReference>
<dbReference type="PROSITE" id="PS51072">
    <property type="entry name" value="MHD"/>
    <property type="match status" value="1"/>
</dbReference>
<dbReference type="InterPro" id="IPR018808">
    <property type="entry name" value="Muniscin_C"/>
</dbReference>
<feature type="compositionally biased region" description="Polar residues" evidence="3">
    <location>
        <begin position="455"/>
        <end position="483"/>
    </location>
</feature>
<feature type="compositionally biased region" description="Low complexity" evidence="3">
    <location>
        <begin position="141"/>
        <end position="156"/>
    </location>
</feature>
<dbReference type="GO" id="GO:0030139">
    <property type="term" value="C:endocytic vesicle"/>
    <property type="evidence" value="ECO:0007669"/>
    <property type="project" value="TreeGrafter"/>
</dbReference>
<feature type="coiled-coil region" evidence="2">
    <location>
        <begin position="271"/>
        <end position="346"/>
    </location>
</feature>
<feature type="region of interest" description="Disordered" evidence="3">
    <location>
        <begin position="440"/>
        <end position="621"/>
    </location>
</feature>